<keyword evidence="2" id="KW-1185">Reference proteome</keyword>
<reference evidence="1" key="1">
    <citation type="submission" date="2021-06" db="EMBL/GenBank/DDBJ databases">
        <title>Description of novel taxa of the family Lachnospiraceae.</title>
        <authorList>
            <person name="Chaplin A.V."/>
            <person name="Sokolova S.R."/>
            <person name="Pikina A.P."/>
            <person name="Korzhanova M."/>
            <person name="Belova V."/>
            <person name="Korostin D."/>
            <person name="Efimov B.A."/>
        </authorList>
    </citation>
    <scope>NUCLEOTIDE SEQUENCE</scope>
    <source>
        <strain evidence="1">ASD5720</strain>
    </source>
</reference>
<protein>
    <recommendedName>
        <fullName evidence="3">Uridine kinase</fullName>
    </recommendedName>
</protein>
<evidence type="ECO:0000313" key="1">
    <source>
        <dbReference type="EMBL" id="MBU9735255.1"/>
    </source>
</evidence>
<dbReference type="AlphaFoldDB" id="A0A949NGX7"/>
<dbReference type="RefSeq" id="WP_238720412.1">
    <property type="nucleotide sequence ID" value="NZ_JAHQCW010000002.1"/>
</dbReference>
<dbReference type="SUPFAM" id="SSF52540">
    <property type="entry name" value="P-loop containing nucleoside triphosphate hydrolases"/>
    <property type="match status" value="1"/>
</dbReference>
<sequence length="390" mass="44770">MPDKNDLTNILIRQYQNYPQLELQDLVKLIYQNEFGGGHLIQNEQEAFIRLKKEWEQICKPGASKSMAAGVAGAGPADKNTGGYYESIGNGLCRLYLDERITPELLGCIHRMFCLTANTVKGSLSSFEEKCRLLLACCSRGDLPFSADEYHRYMNTYREKGYPVLSHSAAYHAIYRPAYRIVYESYGYYLSVIGRIAKLLTEQEYVTVAVDGQCASGKSTLAWLLNSVFDAAVIHMDDFFLQPQQRTEQRLEEPGGNIDYERFYAETAEGLLRHREFTYQKFQCATMSLEDYVTVPRKPLRIIEGAYSLHPGCGLKPDLKIFLEISGDAQSRCILRRNGPHMHRRFIQEWIPMENHYFEYYGIKENCHIILDNSEMISALQEDNTKAQFS</sequence>
<dbReference type="EMBL" id="JAHQCW010000002">
    <property type="protein sequence ID" value="MBU9735255.1"/>
    <property type="molecule type" value="Genomic_DNA"/>
</dbReference>
<dbReference type="Proteomes" id="UP000712157">
    <property type="component" value="Unassembled WGS sequence"/>
</dbReference>
<comment type="caution">
    <text evidence="1">The sequence shown here is derived from an EMBL/GenBank/DDBJ whole genome shotgun (WGS) entry which is preliminary data.</text>
</comment>
<evidence type="ECO:0008006" key="3">
    <source>
        <dbReference type="Google" id="ProtNLM"/>
    </source>
</evidence>
<dbReference type="InterPro" id="IPR027417">
    <property type="entry name" value="P-loop_NTPase"/>
</dbReference>
<name>A0A949NGX7_9FIRM</name>
<accession>A0A949NGX7</accession>
<gene>
    <name evidence="1" type="ORF">KTH89_01830</name>
</gene>
<dbReference type="Gene3D" id="3.40.50.300">
    <property type="entry name" value="P-loop containing nucleotide triphosphate hydrolases"/>
    <property type="match status" value="1"/>
</dbReference>
<proteinExistence type="predicted"/>
<organism evidence="1 2">
    <name type="scientific">Diplocloster agilis</name>
    <dbReference type="NCBI Taxonomy" id="2850323"/>
    <lineage>
        <taxon>Bacteria</taxon>
        <taxon>Bacillati</taxon>
        <taxon>Bacillota</taxon>
        <taxon>Clostridia</taxon>
        <taxon>Lachnospirales</taxon>
        <taxon>Lachnospiraceae</taxon>
        <taxon>Diplocloster</taxon>
    </lineage>
</organism>
<evidence type="ECO:0000313" key="2">
    <source>
        <dbReference type="Proteomes" id="UP000712157"/>
    </source>
</evidence>